<dbReference type="PANTHER" id="PTHR43300:SF7">
    <property type="entry name" value="UDP-N-ACETYLBACILLOSAMINE N-ACETYLTRANSFERASE"/>
    <property type="match status" value="1"/>
</dbReference>
<dbReference type="GO" id="GO:0016740">
    <property type="term" value="F:transferase activity"/>
    <property type="evidence" value="ECO:0007669"/>
    <property type="project" value="UniProtKB-KW"/>
</dbReference>
<dbReference type="InterPro" id="IPR011004">
    <property type="entry name" value="Trimer_LpxA-like_sf"/>
</dbReference>
<dbReference type="InterPro" id="IPR020019">
    <property type="entry name" value="AcTrfase_PglD-like"/>
</dbReference>
<dbReference type="Gene3D" id="3.40.50.20">
    <property type="match status" value="1"/>
</dbReference>
<dbReference type="InterPro" id="IPR041561">
    <property type="entry name" value="PglD_N"/>
</dbReference>
<keyword evidence="7" id="KW-1185">Reference proteome</keyword>
<feature type="binding site" evidence="4">
    <location>
        <position position="167"/>
    </location>
    <ligand>
        <name>acetyl-CoA</name>
        <dbReference type="ChEBI" id="CHEBI:57288"/>
    </ligand>
</feature>
<feature type="binding site" evidence="4">
    <location>
        <position position="70"/>
    </location>
    <ligand>
        <name>substrate</name>
    </ligand>
</feature>
<dbReference type="Gene3D" id="2.160.10.10">
    <property type="entry name" value="Hexapeptide repeat proteins"/>
    <property type="match status" value="1"/>
</dbReference>
<evidence type="ECO:0000259" key="5">
    <source>
        <dbReference type="Pfam" id="PF17836"/>
    </source>
</evidence>
<dbReference type="PANTHER" id="PTHR43300">
    <property type="entry name" value="ACETYLTRANSFERASE"/>
    <property type="match status" value="1"/>
</dbReference>
<evidence type="ECO:0000256" key="3">
    <source>
        <dbReference type="PIRSR" id="PIRSR620019-1"/>
    </source>
</evidence>
<evidence type="ECO:0000256" key="4">
    <source>
        <dbReference type="PIRSR" id="PIRSR620019-2"/>
    </source>
</evidence>
<evidence type="ECO:0000313" key="7">
    <source>
        <dbReference type="Proteomes" id="UP000050482"/>
    </source>
</evidence>
<dbReference type="SUPFAM" id="SSF51161">
    <property type="entry name" value="Trimeric LpxA-like enzymes"/>
    <property type="match status" value="1"/>
</dbReference>
<dbReference type="AlphaFoldDB" id="A0A0N8PPH9"/>
<feature type="binding site" evidence="4">
    <location>
        <position position="146"/>
    </location>
    <ligand>
        <name>acetyl-CoA</name>
        <dbReference type="ChEBI" id="CHEBI:57288"/>
    </ligand>
</feature>
<dbReference type="NCBIfam" id="TIGR03570">
    <property type="entry name" value="NeuD_NnaD"/>
    <property type="match status" value="1"/>
</dbReference>
<name>A0A0N8PPH9_9BACL</name>
<dbReference type="PATRIC" id="fig|471514.4.peg.3640"/>
<dbReference type="Proteomes" id="UP000050482">
    <property type="component" value="Unassembled WGS sequence"/>
</dbReference>
<dbReference type="PROSITE" id="PS00101">
    <property type="entry name" value="HEXAPEP_TRANSFERASES"/>
    <property type="match status" value="1"/>
</dbReference>
<dbReference type="Pfam" id="PF17836">
    <property type="entry name" value="PglD_N"/>
    <property type="match status" value="1"/>
</dbReference>
<evidence type="ECO:0000256" key="2">
    <source>
        <dbReference type="ARBA" id="ARBA00022737"/>
    </source>
</evidence>
<dbReference type="STRING" id="471514.AN477_06995"/>
<protein>
    <recommendedName>
        <fullName evidence="5">PglD N-terminal domain-containing protein</fullName>
    </recommendedName>
</protein>
<sequence>MRTVIIGGGGHAKVVIDSFRRAYPECELVGVVDDCPQLSGGKVLGVPVIGHLAMLGHIRDSVDFAFIAIGDNQIRESIALKIRHLQFDFPVLVHPSAVVSSSVEIGAGTFVAAGTVLQPDIRVGAHSILNTGATIDHDCHIGDFVHICPGVHLAGAVSVGHSAHVGIGSSVIQTVSIGNSAYIGAGSTVVHDIGPGVLAYGTPCRVIRHCE</sequence>
<dbReference type="InterPro" id="IPR018357">
    <property type="entry name" value="Hexapep_transf_CS"/>
</dbReference>
<reference evidence="6 7" key="1">
    <citation type="submission" date="2015-09" db="EMBL/GenBank/DDBJ databases">
        <title>Draft genome sequence of Alicyclobacillus ferrooxydans DSM 22381.</title>
        <authorList>
            <person name="Hemp J."/>
        </authorList>
    </citation>
    <scope>NUCLEOTIDE SEQUENCE [LARGE SCALE GENOMIC DNA]</scope>
    <source>
        <strain evidence="6 7">TC-34</strain>
    </source>
</reference>
<accession>A0A0N8PPH9</accession>
<feature type="site" description="Increases basicity of active site His" evidence="3">
    <location>
        <position position="138"/>
    </location>
</feature>
<organism evidence="6 7">
    <name type="scientific">Alicyclobacillus ferrooxydans</name>
    <dbReference type="NCBI Taxonomy" id="471514"/>
    <lineage>
        <taxon>Bacteria</taxon>
        <taxon>Bacillati</taxon>
        <taxon>Bacillota</taxon>
        <taxon>Bacilli</taxon>
        <taxon>Bacillales</taxon>
        <taxon>Alicyclobacillaceae</taxon>
        <taxon>Alicyclobacillus</taxon>
    </lineage>
</organism>
<evidence type="ECO:0000313" key="6">
    <source>
        <dbReference type="EMBL" id="KPV44373.1"/>
    </source>
</evidence>
<keyword evidence="2" id="KW-0677">Repeat</keyword>
<dbReference type="CDD" id="cd03360">
    <property type="entry name" value="LbH_AT_putative"/>
    <property type="match status" value="1"/>
</dbReference>
<proteinExistence type="predicted"/>
<feature type="domain" description="PglD N-terminal" evidence="5">
    <location>
        <begin position="4"/>
        <end position="80"/>
    </location>
</feature>
<keyword evidence="1" id="KW-0808">Transferase</keyword>
<feature type="active site" description="Proton acceptor" evidence="3">
    <location>
        <position position="137"/>
    </location>
</feature>
<gene>
    <name evidence="6" type="ORF">AN477_06995</name>
</gene>
<dbReference type="OrthoDB" id="9794407at2"/>
<dbReference type="RefSeq" id="WP_054968457.1">
    <property type="nucleotide sequence ID" value="NZ_LJCO01000033.1"/>
</dbReference>
<dbReference type="InterPro" id="IPR050179">
    <property type="entry name" value="Trans_hexapeptide_repeat"/>
</dbReference>
<evidence type="ECO:0000256" key="1">
    <source>
        <dbReference type="ARBA" id="ARBA00022679"/>
    </source>
</evidence>
<comment type="caution">
    <text evidence="6">The sequence shown here is derived from an EMBL/GenBank/DDBJ whole genome shotgun (WGS) entry which is preliminary data.</text>
</comment>
<dbReference type="EMBL" id="LJCO01000033">
    <property type="protein sequence ID" value="KPV44373.1"/>
    <property type="molecule type" value="Genomic_DNA"/>
</dbReference>